<keyword evidence="6" id="KW-0539">Nucleus</keyword>
<feature type="coiled-coil region" evidence="7">
    <location>
        <begin position="103"/>
        <end position="130"/>
    </location>
</feature>
<dbReference type="EMBL" id="NCKW01015769">
    <property type="protein sequence ID" value="POM61836.1"/>
    <property type="molecule type" value="Genomic_DNA"/>
</dbReference>
<name>A0A2P4X8H4_9STRA</name>
<keyword evidence="3" id="KW-0507">mRNA processing</keyword>
<organism evidence="8 9">
    <name type="scientific">Phytophthora palmivora</name>
    <dbReference type="NCBI Taxonomy" id="4796"/>
    <lineage>
        <taxon>Eukaryota</taxon>
        <taxon>Sar</taxon>
        <taxon>Stramenopiles</taxon>
        <taxon>Oomycota</taxon>
        <taxon>Peronosporomycetes</taxon>
        <taxon>Peronosporales</taxon>
        <taxon>Peronosporaceae</taxon>
        <taxon>Phytophthora</taxon>
    </lineage>
</organism>
<comment type="subcellular location">
    <subcellularLocation>
        <location evidence="1">Nucleus</location>
    </subcellularLocation>
</comment>
<dbReference type="GO" id="GO:0006397">
    <property type="term" value="P:mRNA processing"/>
    <property type="evidence" value="ECO:0007669"/>
    <property type="project" value="UniProtKB-KW"/>
</dbReference>
<keyword evidence="7" id="KW-0175">Coiled coil</keyword>
<proteinExistence type="inferred from homology"/>
<evidence type="ECO:0000256" key="5">
    <source>
        <dbReference type="ARBA" id="ARBA00023187"/>
    </source>
</evidence>
<dbReference type="Pfam" id="PF05700">
    <property type="entry name" value="BCAS2"/>
    <property type="match status" value="1"/>
</dbReference>
<evidence type="ECO:0000256" key="3">
    <source>
        <dbReference type="ARBA" id="ARBA00022664"/>
    </source>
</evidence>
<dbReference type="InterPro" id="IPR008409">
    <property type="entry name" value="SPF27"/>
</dbReference>
<gene>
    <name evidence="8" type="ORF">PHPALM_29087</name>
</gene>
<comment type="caution">
    <text evidence="8">The sequence shown here is derived from an EMBL/GenBank/DDBJ whole genome shotgun (WGS) entry which is preliminary data.</text>
</comment>
<dbReference type="GO" id="GO:0071011">
    <property type="term" value="C:precatalytic spliceosome"/>
    <property type="evidence" value="ECO:0007669"/>
    <property type="project" value="TreeGrafter"/>
</dbReference>
<comment type="similarity">
    <text evidence="2">Belongs to the SPF27 family.</text>
</comment>
<dbReference type="PANTHER" id="PTHR13296:SF0">
    <property type="entry name" value="PRE-MRNA-SPLICING FACTOR SPF27"/>
    <property type="match status" value="1"/>
</dbReference>
<reference evidence="8 9" key="1">
    <citation type="journal article" date="2017" name="Genome Biol. Evol.">
        <title>Phytophthora megakarya and P. palmivora, closely related causal agents of cacao black pod rot, underwent increases in genome sizes and gene numbers by different mechanisms.</title>
        <authorList>
            <person name="Ali S.S."/>
            <person name="Shao J."/>
            <person name="Lary D.J."/>
            <person name="Kronmiller B."/>
            <person name="Shen D."/>
            <person name="Strem M.D."/>
            <person name="Amoako-Attah I."/>
            <person name="Akrofi A.Y."/>
            <person name="Begoude B.A."/>
            <person name="Ten Hoopen G.M."/>
            <person name="Coulibaly K."/>
            <person name="Kebe B.I."/>
            <person name="Melnick R.L."/>
            <person name="Guiltinan M.J."/>
            <person name="Tyler B.M."/>
            <person name="Meinhardt L.W."/>
            <person name="Bailey B.A."/>
        </authorList>
    </citation>
    <scope>NUCLEOTIDE SEQUENCE [LARGE SCALE GENOMIC DNA]</scope>
    <source>
        <strain evidence="9">sbr112.9</strain>
    </source>
</reference>
<evidence type="ECO:0000256" key="4">
    <source>
        <dbReference type="ARBA" id="ARBA00022728"/>
    </source>
</evidence>
<evidence type="ECO:0000256" key="7">
    <source>
        <dbReference type="SAM" id="Coils"/>
    </source>
</evidence>
<dbReference type="GO" id="GO:0000974">
    <property type="term" value="C:Prp19 complex"/>
    <property type="evidence" value="ECO:0007669"/>
    <property type="project" value="TreeGrafter"/>
</dbReference>
<evidence type="ECO:0000256" key="6">
    <source>
        <dbReference type="ARBA" id="ARBA00023242"/>
    </source>
</evidence>
<evidence type="ECO:0000313" key="9">
    <source>
        <dbReference type="Proteomes" id="UP000237271"/>
    </source>
</evidence>
<dbReference type="GO" id="GO:0071013">
    <property type="term" value="C:catalytic step 2 spliceosome"/>
    <property type="evidence" value="ECO:0007669"/>
    <property type="project" value="TreeGrafter"/>
</dbReference>
<keyword evidence="9" id="KW-1185">Reference proteome</keyword>
<dbReference type="GO" id="GO:0008380">
    <property type="term" value="P:RNA splicing"/>
    <property type="evidence" value="ECO:0007669"/>
    <property type="project" value="UniProtKB-KW"/>
</dbReference>
<dbReference type="PANTHER" id="PTHR13296">
    <property type="entry name" value="BCAS2 PROTEIN"/>
    <property type="match status" value="1"/>
</dbReference>
<evidence type="ECO:0000256" key="1">
    <source>
        <dbReference type="ARBA" id="ARBA00004123"/>
    </source>
</evidence>
<evidence type="ECO:0000256" key="2">
    <source>
        <dbReference type="ARBA" id="ARBA00010788"/>
    </source>
</evidence>
<keyword evidence="5" id="KW-0508">mRNA splicing</keyword>
<accession>A0A2P4X8H4</accession>
<dbReference type="Proteomes" id="UP000237271">
    <property type="component" value="Unassembled WGS sequence"/>
</dbReference>
<dbReference type="OrthoDB" id="205794at2759"/>
<sequence length="216" mass="24472">MAPLCPLLAESRALIDSLGYVDTEYNSPDSQQQVQAQIRAEMATFSPPKDQYLTYLPPYSPTFGGRTRLQTEFKRVAANVPLDAIDMNRYQVKEPTGKHVQSLEAWEKAVRQLQVAVEHQSNRVVNLELQQGYGTKLAKVRAAVVDGMNAQYEHVVKETKAASDKINLTRQQDQTRNAAKLQNYQSRYYELLAKNAAIKRACAEQEQRLQKKVKTS</sequence>
<protein>
    <submittedName>
        <fullName evidence="8">Pre-mRNA-splicing factor SPF27</fullName>
    </submittedName>
</protein>
<keyword evidence="4" id="KW-0747">Spliceosome</keyword>
<dbReference type="AlphaFoldDB" id="A0A2P4X8H4"/>
<evidence type="ECO:0000313" key="8">
    <source>
        <dbReference type="EMBL" id="POM61836.1"/>
    </source>
</evidence>